<dbReference type="Pfam" id="PF08859">
    <property type="entry name" value="DGC"/>
    <property type="match status" value="1"/>
</dbReference>
<dbReference type="RefSeq" id="WP_092686498.1">
    <property type="nucleotide sequence ID" value="NZ_FNBK01000001.1"/>
</dbReference>
<dbReference type="Proteomes" id="UP000199076">
    <property type="component" value="Unassembled WGS sequence"/>
</dbReference>
<gene>
    <name evidence="1" type="ORF">SAMN05216218_10199</name>
</gene>
<sequence>MSDDYDDLPLADACSGCSSAAQLDNDLAVRLDRERLAEMSCIAGVGGDVAPLVETAKSDRPVVAIDGCPLECAKNCLANHDVTPDRHSQLTSEGITKEYHTDYDEDEAAALRDRLADEVPKLDPV</sequence>
<organism evidence="1 2">
    <name type="scientific">Halorientalis regularis</name>
    <dbReference type="NCBI Taxonomy" id="660518"/>
    <lineage>
        <taxon>Archaea</taxon>
        <taxon>Methanobacteriati</taxon>
        <taxon>Methanobacteriota</taxon>
        <taxon>Stenosarchaea group</taxon>
        <taxon>Halobacteria</taxon>
        <taxon>Halobacteriales</taxon>
        <taxon>Haloarculaceae</taxon>
        <taxon>Halorientalis</taxon>
    </lineage>
</organism>
<dbReference type="AlphaFoldDB" id="A0A1G7FAK1"/>
<evidence type="ECO:0000313" key="2">
    <source>
        <dbReference type="Proteomes" id="UP000199076"/>
    </source>
</evidence>
<reference evidence="2" key="1">
    <citation type="submission" date="2016-10" db="EMBL/GenBank/DDBJ databases">
        <authorList>
            <person name="Varghese N."/>
            <person name="Submissions S."/>
        </authorList>
    </citation>
    <scope>NUCLEOTIDE SEQUENCE [LARGE SCALE GENOMIC DNA]</scope>
    <source>
        <strain evidence="2">IBRC-M 10760</strain>
    </source>
</reference>
<protein>
    <submittedName>
        <fullName evidence="1">Uncharacterized protein, contains metal-binding DGC domain</fullName>
    </submittedName>
</protein>
<dbReference type="OrthoDB" id="371695at2157"/>
<evidence type="ECO:0000313" key="1">
    <source>
        <dbReference type="EMBL" id="SDE72874.1"/>
    </source>
</evidence>
<keyword evidence="2" id="KW-1185">Reference proteome</keyword>
<accession>A0A1G7FAK1</accession>
<dbReference type="EMBL" id="FNBK01000001">
    <property type="protein sequence ID" value="SDE72874.1"/>
    <property type="molecule type" value="Genomic_DNA"/>
</dbReference>
<proteinExistence type="predicted"/>
<dbReference type="InterPro" id="IPR014958">
    <property type="entry name" value="DGC"/>
</dbReference>
<dbReference type="PIRSF" id="PIRSF037181">
    <property type="entry name" value="DGC"/>
    <property type="match status" value="1"/>
</dbReference>
<name>A0A1G7FAK1_9EURY</name>
<dbReference type="STRING" id="660518.SAMN05216218_10199"/>